<reference evidence="1 2" key="1">
    <citation type="submission" date="2019-03" db="EMBL/GenBank/DDBJ databases">
        <title>Genomic Encyclopedia of Type Strains, Phase IV (KMG-IV): sequencing the most valuable type-strain genomes for metagenomic binning, comparative biology and taxonomic classification.</title>
        <authorList>
            <person name="Goeker M."/>
        </authorList>
    </citation>
    <scope>NUCLEOTIDE SEQUENCE [LARGE SCALE GENOMIC DNA]</scope>
    <source>
        <strain evidence="1 2">DSM 44684</strain>
    </source>
</reference>
<name>A0A4R1G072_9NOCA</name>
<dbReference type="Proteomes" id="UP000294856">
    <property type="component" value="Unassembled WGS sequence"/>
</dbReference>
<evidence type="ECO:0000313" key="2">
    <source>
        <dbReference type="Proteomes" id="UP000294856"/>
    </source>
</evidence>
<organism evidence="1 2">
    <name type="scientific">Nocardia alba</name>
    <dbReference type="NCBI Taxonomy" id="225051"/>
    <lineage>
        <taxon>Bacteria</taxon>
        <taxon>Bacillati</taxon>
        <taxon>Actinomycetota</taxon>
        <taxon>Actinomycetes</taxon>
        <taxon>Mycobacteriales</taxon>
        <taxon>Nocardiaceae</taxon>
        <taxon>Nocardia</taxon>
    </lineage>
</organism>
<dbReference type="AlphaFoldDB" id="A0A4R1G072"/>
<comment type="caution">
    <text evidence="1">The sequence shown here is derived from an EMBL/GenBank/DDBJ whole genome shotgun (WGS) entry which is preliminary data.</text>
</comment>
<evidence type="ECO:0000313" key="1">
    <source>
        <dbReference type="EMBL" id="TCK00994.1"/>
    </source>
</evidence>
<sequence>MSYVIALAGFATILALAVSGFVAADASRAPVRVRADGGRRRR</sequence>
<dbReference type="EMBL" id="SMFR01000001">
    <property type="protein sequence ID" value="TCK00994.1"/>
    <property type="molecule type" value="Genomic_DNA"/>
</dbReference>
<proteinExistence type="predicted"/>
<accession>A0A4R1G072</accession>
<dbReference type="RefSeq" id="WP_255284098.1">
    <property type="nucleotide sequence ID" value="NZ_SMFR01000001.1"/>
</dbReference>
<protein>
    <submittedName>
        <fullName evidence="1">Uncharacterized protein</fullName>
    </submittedName>
</protein>
<gene>
    <name evidence="1" type="ORF">DFR71_2012</name>
</gene>
<keyword evidence="2" id="KW-1185">Reference proteome</keyword>